<dbReference type="Proteomes" id="UP000663868">
    <property type="component" value="Unassembled WGS sequence"/>
</dbReference>
<evidence type="ECO:0000256" key="1">
    <source>
        <dbReference type="SAM" id="Phobius"/>
    </source>
</evidence>
<reference evidence="4" key="1">
    <citation type="submission" date="2021-02" db="EMBL/GenBank/DDBJ databases">
        <authorList>
            <person name="Nowell W R."/>
        </authorList>
    </citation>
    <scope>NUCLEOTIDE SEQUENCE</scope>
</reference>
<evidence type="ECO:0000313" key="3">
    <source>
        <dbReference type="EMBL" id="CAF1416802.1"/>
    </source>
</evidence>
<accession>A0A819QY62</accession>
<sequence length="148" mass="17426">MAIGAFFGLVFAQTPAVPLIFLNRRFYFRWCSFAMGYYLLMVTCLLEDLLGIKIIVTGDDLTKDKKRSLIILNHRTRLDWMFIWMLHSRFEILEQLKIVLKAELKRIPGPGWAMQHAAYLFLERVWEKDQTTIQNISGYYKSCQQPLS</sequence>
<gene>
    <name evidence="3" type="ORF">IZO911_LOCUS40419</name>
    <name evidence="4" type="ORF">KXQ929_LOCUS30597</name>
</gene>
<dbReference type="PANTHER" id="PTHR10983:SF16">
    <property type="entry name" value="LYSOCARDIOLIPIN ACYLTRANSFERASE 1"/>
    <property type="match status" value="1"/>
</dbReference>
<dbReference type="Pfam" id="PF01553">
    <property type="entry name" value="Acyltransferase"/>
    <property type="match status" value="1"/>
</dbReference>
<protein>
    <recommendedName>
        <fullName evidence="2">Phospholipid/glycerol acyltransferase domain-containing protein</fullName>
    </recommendedName>
</protein>
<organism evidence="4 5">
    <name type="scientific">Adineta steineri</name>
    <dbReference type="NCBI Taxonomy" id="433720"/>
    <lineage>
        <taxon>Eukaryota</taxon>
        <taxon>Metazoa</taxon>
        <taxon>Spiralia</taxon>
        <taxon>Gnathifera</taxon>
        <taxon>Rotifera</taxon>
        <taxon>Eurotatoria</taxon>
        <taxon>Bdelloidea</taxon>
        <taxon>Adinetida</taxon>
        <taxon>Adinetidae</taxon>
        <taxon>Adineta</taxon>
    </lineage>
</organism>
<dbReference type="GO" id="GO:0036149">
    <property type="term" value="P:phosphatidylinositol acyl-chain remodeling"/>
    <property type="evidence" value="ECO:0007669"/>
    <property type="project" value="TreeGrafter"/>
</dbReference>
<dbReference type="SUPFAM" id="SSF69593">
    <property type="entry name" value="Glycerol-3-phosphate (1)-acyltransferase"/>
    <property type="match status" value="1"/>
</dbReference>
<dbReference type="Proteomes" id="UP000663860">
    <property type="component" value="Unassembled WGS sequence"/>
</dbReference>
<name>A0A819QY62_9BILA</name>
<evidence type="ECO:0000313" key="5">
    <source>
        <dbReference type="Proteomes" id="UP000663868"/>
    </source>
</evidence>
<feature type="transmembrane region" description="Helical" evidence="1">
    <location>
        <begin position="26"/>
        <end position="46"/>
    </location>
</feature>
<dbReference type="EMBL" id="CAJOBB010003355">
    <property type="protein sequence ID" value="CAF4035999.1"/>
    <property type="molecule type" value="Genomic_DNA"/>
</dbReference>
<dbReference type="InterPro" id="IPR002123">
    <property type="entry name" value="Plipid/glycerol_acylTrfase"/>
</dbReference>
<dbReference type="AlphaFoldDB" id="A0A819QY62"/>
<dbReference type="GO" id="GO:0005783">
    <property type="term" value="C:endoplasmic reticulum"/>
    <property type="evidence" value="ECO:0007669"/>
    <property type="project" value="TreeGrafter"/>
</dbReference>
<evidence type="ECO:0000259" key="2">
    <source>
        <dbReference type="Pfam" id="PF01553"/>
    </source>
</evidence>
<dbReference type="EMBL" id="CAJNOE010001367">
    <property type="protein sequence ID" value="CAF1416802.1"/>
    <property type="molecule type" value="Genomic_DNA"/>
</dbReference>
<keyword evidence="1" id="KW-1133">Transmembrane helix</keyword>
<feature type="non-terminal residue" evidence="4">
    <location>
        <position position="1"/>
    </location>
</feature>
<dbReference type="CDD" id="cd07990">
    <property type="entry name" value="LPLAT_LCLAT1-like"/>
    <property type="match status" value="1"/>
</dbReference>
<proteinExistence type="predicted"/>
<keyword evidence="1" id="KW-0472">Membrane</keyword>
<dbReference type="GO" id="GO:0016746">
    <property type="term" value="F:acyltransferase activity"/>
    <property type="evidence" value="ECO:0007669"/>
    <property type="project" value="InterPro"/>
</dbReference>
<evidence type="ECO:0000313" key="4">
    <source>
        <dbReference type="EMBL" id="CAF4035999.1"/>
    </source>
</evidence>
<dbReference type="PANTHER" id="PTHR10983">
    <property type="entry name" value="1-ACYLGLYCEROL-3-PHOSPHATE ACYLTRANSFERASE-RELATED"/>
    <property type="match status" value="1"/>
</dbReference>
<feature type="domain" description="Phospholipid/glycerol acyltransferase" evidence="2">
    <location>
        <begin position="53"/>
        <end position="135"/>
    </location>
</feature>
<keyword evidence="1" id="KW-0812">Transmembrane</keyword>
<comment type="caution">
    <text evidence="4">The sequence shown here is derived from an EMBL/GenBank/DDBJ whole genome shotgun (WGS) entry which is preliminary data.</text>
</comment>